<evidence type="ECO:0000313" key="3">
    <source>
        <dbReference type="Proteomes" id="UP001387293"/>
    </source>
</evidence>
<accession>A0ABU8KVL2</accession>
<dbReference type="CDD" id="cd11378">
    <property type="entry name" value="DUF296"/>
    <property type="match status" value="1"/>
</dbReference>
<reference evidence="2 3" key="1">
    <citation type="submission" date="2022-12" db="EMBL/GenBank/DDBJ databases">
        <authorList>
            <person name="Muema E."/>
        </authorList>
    </citation>
    <scope>NUCLEOTIDE SEQUENCE [LARGE SCALE GENOMIC DNA]</scope>
    <source>
        <strain evidence="3">1326</strain>
    </source>
</reference>
<dbReference type="InterPro" id="IPR025707">
    <property type="entry name" value="DNA_bp_PD1"/>
</dbReference>
<dbReference type="PANTHER" id="PTHR34988:SF1">
    <property type="entry name" value="DNA-BINDING PROTEIN"/>
    <property type="match status" value="1"/>
</dbReference>
<dbReference type="PANTHER" id="PTHR34988">
    <property type="entry name" value="PROTEIN, PUTATIVE-RELATED"/>
    <property type="match status" value="1"/>
</dbReference>
<keyword evidence="3" id="KW-1185">Reference proteome</keyword>
<dbReference type="RefSeq" id="WP_337106714.1">
    <property type="nucleotide sequence ID" value="NZ_JAPYKS010000008.1"/>
</dbReference>
<evidence type="ECO:0000259" key="1">
    <source>
        <dbReference type="PROSITE" id="PS51742"/>
    </source>
</evidence>
<evidence type="ECO:0000313" key="2">
    <source>
        <dbReference type="EMBL" id="MEI9409760.1"/>
    </source>
</evidence>
<name>A0ABU8KVL2_9HYPH</name>
<dbReference type="Proteomes" id="UP001387293">
    <property type="component" value="Unassembled WGS sequence"/>
</dbReference>
<dbReference type="InterPro" id="IPR005175">
    <property type="entry name" value="PPC_dom"/>
</dbReference>
<sequence length="147" mass="15698">MKSRLVNETKGQRTFVVVLDPGEEAFSALTSFAVEQTIGSASLTAIGAFQRATVGWFDLEAKRYRKIPVDEQCEVLSAIGDVATGDDGKPSLHVHAVLGLSDGTTRGGHLLEGTVRPTLEVTVVEAPGHLRRRKRAEFGVALIDLGG</sequence>
<dbReference type="PIRSF" id="PIRSF016702">
    <property type="entry name" value="DNA_bp_PD1"/>
    <property type="match status" value="1"/>
</dbReference>
<dbReference type="Gene3D" id="3.30.1330.80">
    <property type="entry name" value="Hypothetical protein, similar to alpha- acetolactate decarboxylase, domain 2"/>
    <property type="match status" value="1"/>
</dbReference>
<dbReference type="PROSITE" id="PS51742">
    <property type="entry name" value="PPC"/>
    <property type="match status" value="1"/>
</dbReference>
<feature type="domain" description="PPC" evidence="1">
    <location>
        <begin position="8"/>
        <end position="146"/>
    </location>
</feature>
<gene>
    <name evidence="2" type="ORF">O7A60_13390</name>
</gene>
<dbReference type="EMBL" id="JAPYKS010000008">
    <property type="protein sequence ID" value="MEI9409760.1"/>
    <property type="molecule type" value="Genomic_DNA"/>
</dbReference>
<organism evidence="2 3">
    <name type="scientific">Mesorhizobium salmacidum</name>
    <dbReference type="NCBI Taxonomy" id="3015171"/>
    <lineage>
        <taxon>Bacteria</taxon>
        <taxon>Pseudomonadati</taxon>
        <taxon>Pseudomonadota</taxon>
        <taxon>Alphaproteobacteria</taxon>
        <taxon>Hyphomicrobiales</taxon>
        <taxon>Phyllobacteriaceae</taxon>
        <taxon>Mesorhizobium</taxon>
    </lineage>
</organism>
<dbReference type="Pfam" id="PF03479">
    <property type="entry name" value="PCC"/>
    <property type="match status" value="1"/>
</dbReference>
<comment type="caution">
    <text evidence="2">The sequence shown here is derived from an EMBL/GenBank/DDBJ whole genome shotgun (WGS) entry which is preliminary data.</text>
</comment>
<protein>
    <submittedName>
        <fullName evidence="2">DNA-binding protein</fullName>
    </submittedName>
</protein>
<dbReference type="GO" id="GO:0003677">
    <property type="term" value="F:DNA binding"/>
    <property type="evidence" value="ECO:0007669"/>
    <property type="project" value="UniProtKB-KW"/>
</dbReference>
<keyword evidence="2" id="KW-0238">DNA-binding</keyword>
<proteinExistence type="predicted"/>
<dbReference type="SUPFAM" id="SSF117856">
    <property type="entry name" value="AF0104/ALDC/Ptd012-like"/>
    <property type="match status" value="1"/>
</dbReference>